<name>A0A9P1DWF4_9DINO</name>
<dbReference type="EMBL" id="CAMXCT010006617">
    <property type="protein sequence ID" value="CAI4017044.1"/>
    <property type="molecule type" value="Genomic_DNA"/>
</dbReference>
<evidence type="ECO:0000313" key="3">
    <source>
        <dbReference type="EMBL" id="CAL1170419.1"/>
    </source>
</evidence>
<reference evidence="3" key="2">
    <citation type="submission" date="2024-04" db="EMBL/GenBank/DDBJ databases">
        <authorList>
            <person name="Chen Y."/>
            <person name="Shah S."/>
            <person name="Dougan E. K."/>
            <person name="Thang M."/>
            <person name="Chan C."/>
        </authorList>
    </citation>
    <scope>NUCLEOTIDE SEQUENCE [LARGE SCALE GENOMIC DNA]</scope>
</reference>
<gene>
    <name evidence="2" type="ORF">C1SCF055_LOCUS41721</name>
</gene>
<dbReference type="Proteomes" id="UP001152797">
    <property type="component" value="Unassembled WGS sequence"/>
</dbReference>
<keyword evidence="4" id="KW-1185">Reference proteome</keyword>
<reference evidence="2" key="1">
    <citation type="submission" date="2022-10" db="EMBL/GenBank/DDBJ databases">
        <authorList>
            <person name="Chen Y."/>
            <person name="Dougan E. K."/>
            <person name="Chan C."/>
            <person name="Rhodes N."/>
            <person name="Thang M."/>
        </authorList>
    </citation>
    <scope>NUCLEOTIDE SEQUENCE</scope>
</reference>
<protein>
    <submittedName>
        <fullName evidence="2">Uncharacterized protein</fullName>
    </submittedName>
</protein>
<feature type="region of interest" description="Disordered" evidence="1">
    <location>
        <begin position="450"/>
        <end position="479"/>
    </location>
</feature>
<comment type="caution">
    <text evidence="2">The sequence shown here is derived from an EMBL/GenBank/DDBJ whole genome shotgun (WGS) entry which is preliminary data.</text>
</comment>
<organism evidence="2">
    <name type="scientific">Cladocopium goreaui</name>
    <dbReference type="NCBI Taxonomy" id="2562237"/>
    <lineage>
        <taxon>Eukaryota</taxon>
        <taxon>Sar</taxon>
        <taxon>Alveolata</taxon>
        <taxon>Dinophyceae</taxon>
        <taxon>Suessiales</taxon>
        <taxon>Symbiodiniaceae</taxon>
        <taxon>Cladocopium</taxon>
    </lineage>
</organism>
<accession>A0A9P1DWF4</accession>
<evidence type="ECO:0000313" key="2">
    <source>
        <dbReference type="EMBL" id="CAI4017044.1"/>
    </source>
</evidence>
<dbReference type="EMBL" id="CAMXCT020006617">
    <property type="protein sequence ID" value="CAL1170419.1"/>
    <property type="molecule type" value="Genomic_DNA"/>
</dbReference>
<dbReference type="AlphaFoldDB" id="A0A9P1DWF4"/>
<dbReference type="EMBL" id="CAMXCT030006617">
    <property type="protein sequence ID" value="CAL4804356.1"/>
    <property type="molecule type" value="Genomic_DNA"/>
</dbReference>
<feature type="region of interest" description="Disordered" evidence="1">
    <location>
        <begin position="247"/>
        <end position="266"/>
    </location>
</feature>
<sequence>MIANMKQAISKGFSTVARLRRSQAPRVAFVAITPDNPETPEGISFKELLLEGHFVELEDSFPRKVTGLDDQLDQPEEFALPDLPGSLQDPEQPHRVCCLDHDELSKLCDKAMQLVDDDDIMSTAGSRDAGTESEPAAFLYGRLVRRCNLLRLGAPSCPSAFTIPYSKVIDAASCMANPVVGVKSPSMPVFWRGVVVALEDLGHAIYSGRTSRALRSLQGELDELDELDDAVFLEIVEKAEESVTLPGAVEHVAPPSNAPAEEDPQASSLDQISSCRVCPKKKALLVQPRLSTPSCLELMTFPEAEADIFGGNTALVEVTSRVTDQVSVRARPGATRMLRVCHAFPSDEPMSVAWRDMVLTSDEPLTYKTCKDLQAPQALEAGEELHIGLKNGPSNTFQISELPAEADGMLLLVCFRQGRNTLDLQFQSHAFVPMQNSTAQVAIMDTYDGPAKSEQSELHVGRAGEVNAGRNKLRKLESQ</sequence>
<proteinExistence type="predicted"/>
<evidence type="ECO:0000313" key="4">
    <source>
        <dbReference type="Proteomes" id="UP001152797"/>
    </source>
</evidence>
<dbReference type="OrthoDB" id="420300at2759"/>
<evidence type="ECO:0000256" key="1">
    <source>
        <dbReference type="SAM" id="MobiDB-lite"/>
    </source>
</evidence>